<dbReference type="AlphaFoldDB" id="A0A060Y2L3"/>
<evidence type="ECO:0000313" key="1">
    <source>
        <dbReference type="EMBL" id="CDQ86153.1"/>
    </source>
</evidence>
<proteinExistence type="predicted"/>
<reference evidence="1" key="1">
    <citation type="journal article" date="2014" name="Nat. Commun.">
        <title>The rainbow trout genome provides novel insights into evolution after whole-genome duplication in vertebrates.</title>
        <authorList>
            <person name="Berthelot C."/>
            <person name="Brunet F."/>
            <person name="Chalopin D."/>
            <person name="Juanchich A."/>
            <person name="Bernard M."/>
            <person name="Noel B."/>
            <person name="Bento P."/>
            <person name="Da Silva C."/>
            <person name="Labadie K."/>
            <person name="Alberti A."/>
            <person name="Aury J.M."/>
            <person name="Louis A."/>
            <person name="Dehais P."/>
            <person name="Bardou P."/>
            <person name="Montfort J."/>
            <person name="Klopp C."/>
            <person name="Cabau C."/>
            <person name="Gaspin C."/>
            <person name="Thorgaard G.H."/>
            <person name="Boussaha M."/>
            <person name="Quillet E."/>
            <person name="Guyomard R."/>
            <person name="Galiana D."/>
            <person name="Bobe J."/>
            <person name="Volff J.N."/>
            <person name="Genet C."/>
            <person name="Wincker P."/>
            <person name="Jaillon O."/>
            <person name="Roest Crollius H."/>
            <person name="Guiguen Y."/>
        </authorList>
    </citation>
    <scope>NUCLEOTIDE SEQUENCE [LARGE SCALE GENOMIC DNA]</scope>
</reference>
<organism evidence="1 2">
    <name type="scientific">Oncorhynchus mykiss</name>
    <name type="common">Rainbow trout</name>
    <name type="synonym">Salmo gairdneri</name>
    <dbReference type="NCBI Taxonomy" id="8022"/>
    <lineage>
        <taxon>Eukaryota</taxon>
        <taxon>Metazoa</taxon>
        <taxon>Chordata</taxon>
        <taxon>Craniata</taxon>
        <taxon>Vertebrata</taxon>
        <taxon>Euteleostomi</taxon>
        <taxon>Actinopterygii</taxon>
        <taxon>Neopterygii</taxon>
        <taxon>Teleostei</taxon>
        <taxon>Protacanthopterygii</taxon>
        <taxon>Salmoniformes</taxon>
        <taxon>Salmonidae</taxon>
        <taxon>Salmoninae</taxon>
        <taxon>Oncorhynchus</taxon>
    </lineage>
</organism>
<protein>
    <submittedName>
        <fullName evidence="1">Uncharacterized protein</fullName>
    </submittedName>
</protein>
<dbReference type="EMBL" id="FR907138">
    <property type="protein sequence ID" value="CDQ86153.1"/>
    <property type="molecule type" value="Genomic_DNA"/>
</dbReference>
<name>A0A060Y2L3_ONCMY</name>
<sequence>MFTSWLHHEKRVAASKLPNKRLVKLGPSSLSSISHTKSCHFRNGCQYDKASHCTIITMHWFHRCCHCDKCTTYACEKCKVSLHNGCFKIYHGQ</sequence>
<gene>
    <name evidence="1" type="ORF">GSONMT00062936001</name>
</gene>
<evidence type="ECO:0000313" key="2">
    <source>
        <dbReference type="Proteomes" id="UP000193380"/>
    </source>
</evidence>
<dbReference type="Proteomes" id="UP000193380">
    <property type="component" value="Unassembled WGS sequence"/>
</dbReference>
<dbReference type="PaxDb" id="8022-A0A060Y2L3"/>
<reference evidence="1" key="2">
    <citation type="submission" date="2014-03" db="EMBL/GenBank/DDBJ databases">
        <authorList>
            <person name="Genoscope - CEA"/>
        </authorList>
    </citation>
    <scope>NUCLEOTIDE SEQUENCE</scope>
</reference>
<accession>A0A060Y2L3</accession>
<dbReference type="STRING" id="8022.A0A060Y2L3"/>